<feature type="coiled-coil region" evidence="1">
    <location>
        <begin position="892"/>
        <end position="953"/>
    </location>
</feature>
<name>A0AAV0Z2K6_VICFA</name>
<feature type="region of interest" description="Disordered" evidence="2">
    <location>
        <begin position="377"/>
        <end position="410"/>
    </location>
</feature>
<dbReference type="Pfam" id="PF07891">
    <property type="entry name" value="DUF1666"/>
    <property type="match status" value="1"/>
</dbReference>
<dbReference type="Proteomes" id="UP001157006">
    <property type="component" value="Chromosome 1S"/>
</dbReference>
<evidence type="ECO:0000313" key="3">
    <source>
        <dbReference type="EMBL" id="CAI8591803.1"/>
    </source>
</evidence>
<reference evidence="3 4" key="1">
    <citation type="submission" date="2023-01" db="EMBL/GenBank/DDBJ databases">
        <authorList>
            <person name="Kreplak J."/>
        </authorList>
    </citation>
    <scope>NUCLEOTIDE SEQUENCE [LARGE SCALE GENOMIC DNA]</scope>
</reference>
<dbReference type="InterPro" id="IPR012870">
    <property type="entry name" value="DUF1666"/>
</dbReference>
<keyword evidence="1" id="KW-0175">Coiled coil</keyword>
<protein>
    <submittedName>
        <fullName evidence="3">Uncharacterized protein</fullName>
    </submittedName>
</protein>
<feature type="region of interest" description="Disordered" evidence="2">
    <location>
        <begin position="844"/>
        <end position="865"/>
    </location>
</feature>
<feature type="compositionally biased region" description="Basic and acidic residues" evidence="2">
    <location>
        <begin position="844"/>
        <end position="857"/>
    </location>
</feature>
<feature type="region of interest" description="Disordered" evidence="2">
    <location>
        <begin position="136"/>
        <end position="184"/>
    </location>
</feature>
<feature type="compositionally biased region" description="Basic residues" evidence="2">
    <location>
        <begin position="170"/>
        <end position="181"/>
    </location>
</feature>
<gene>
    <name evidence="3" type="ORF">VFH_I008120</name>
</gene>
<accession>A0AAV0Z2K6</accession>
<dbReference type="PANTHER" id="PTHR46741:SF2">
    <property type="entry name" value="RIBOSOMAL PROTEIN L34AE"/>
    <property type="match status" value="1"/>
</dbReference>
<dbReference type="PANTHER" id="PTHR46741">
    <property type="entry name" value="OS09G0413600 PROTEIN"/>
    <property type="match status" value="1"/>
</dbReference>
<evidence type="ECO:0000256" key="1">
    <source>
        <dbReference type="SAM" id="Coils"/>
    </source>
</evidence>
<evidence type="ECO:0000256" key="2">
    <source>
        <dbReference type="SAM" id="MobiDB-lite"/>
    </source>
</evidence>
<evidence type="ECO:0000313" key="4">
    <source>
        <dbReference type="Proteomes" id="UP001157006"/>
    </source>
</evidence>
<feature type="compositionally biased region" description="Polar residues" evidence="2">
    <location>
        <begin position="136"/>
        <end position="147"/>
    </location>
</feature>
<keyword evidence="4" id="KW-1185">Reference proteome</keyword>
<proteinExistence type="predicted"/>
<organism evidence="3 4">
    <name type="scientific">Vicia faba</name>
    <name type="common">Broad bean</name>
    <name type="synonym">Faba vulgaris</name>
    <dbReference type="NCBI Taxonomy" id="3906"/>
    <lineage>
        <taxon>Eukaryota</taxon>
        <taxon>Viridiplantae</taxon>
        <taxon>Streptophyta</taxon>
        <taxon>Embryophyta</taxon>
        <taxon>Tracheophyta</taxon>
        <taxon>Spermatophyta</taxon>
        <taxon>Magnoliopsida</taxon>
        <taxon>eudicotyledons</taxon>
        <taxon>Gunneridae</taxon>
        <taxon>Pentapetalae</taxon>
        <taxon>rosids</taxon>
        <taxon>fabids</taxon>
        <taxon>Fabales</taxon>
        <taxon>Fabaceae</taxon>
        <taxon>Papilionoideae</taxon>
        <taxon>50 kb inversion clade</taxon>
        <taxon>NPAAA clade</taxon>
        <taxon>Hologalegina</taxon>
        <taxon>IRL clade</taxon>
        <taxon>Fabeae</taxon>
        <taxon>Vicia</taxon>
    </lineage>
</organism>
<feature type="compositionally biased region" description="Polar residues" evidence="2">
    <location>
        <begin position="383"/>
        <end position="410"/>
    </location>
</feature>
<sequence length="1309" mass="148175">MAMASPDSSNATGGSSFAATTTFKQKISVKLDDTNYRQWKQQVEGVLRGTKMVRFVVSPQVPERYLTVADRDVGTENPNYVAWEEQDALLFVAAVNTKSDFISIDELESLLLDQEARIDRAKKNVVETVSVNLTQGNEEKSSFSPQSAEIPDSNGGVSSGYGRGSNFRGRNNRGGRFRGRGGRSGFRNSVQCQICSKVGHDASYCYFRHSQDAYGSYPPYGNYGNYVFAQPNVWTQPGFRASAPHTMNSARPAAASMPAQYPTPRPQALIAGTDCSSFYNQACPTPCSANSQGYFTPLPVPLTAVPPSQSQSHAGLITPVISHNSSVSDSNTASSEAHELASLASASTIAPVSDTTASVTELPATAAVSHEQALSSPAVPASGFSTPAASDSSTAVAPGDPSTSAESDSPYETSLLPVCVYASTRLSSSEEMGYGCEFFDDNRGVESVEGNGEDYDDEFFEALSDTLSNESDEIETSCKNLEGEKDREFSLRNVVDDDHGEDFDLEEEDKSKLVFKFQYQNWGCDFSEELKGGFSESSDFDKRGEVSSSTNKYEFVLGKSFSRVLDEPKAVNFTVKEFFIRSNDEFPLEKNRVADDSAGFLSEKKLNEENCEEVVDEKILDSFSERLHVEEVSEKLESAGLSSERKLNEENCEEVVNGKVLGNFSERLHVEEVSEKLDPAGLSSERKLNEESCEEVVKGKIHDSFSEKLHVEKVLEKLTPASLSSDRKLNEENCEEVVNEKIIDSFSEKLHVEKVSEKLEPAGFLSERKLNEENYQEVVDEKIVDSFFEKLHVEEVSEKLKNLEPYERNFLLDDDFVCSSSDTDSMSSLESGFLSDTDFGTTTEHDTDFGTTTEHDTLGNNEESIEDLDFKDDKSLESLDFGYEPDDFAEEDEDIMNELGKLEEEVKQEQSAKQNSKSVTAFDLEESNRFDTLWEHQDLIEQLKMELKKVKATGLPTIFEDSESPRIMEDLKPWKIDEKFQHGSSTTNELPKFYRSYRERMRKFDILNYQKMYALGLMKLKDPLQSFSIHKKSSTITSLFRRNKEIDADPMKKFIRELYSDLEMVYVGHLCLSWEFLHWEYEKALKIWENDQYGFRRFNEVAGEFQQFQVLLQRFIENEPFQCPRVENYARNRCSMKNLLQVPVIREDKGKDKKMFRKREVDNDAITSDMLVEILEESIRTIWRFIRGDKDASNLTIKSLKEHHVELQDPADSQLLVEILTDLQKKEKRLRELLRSGSCILKKFKKHDEDETDPVLYFFSQVDMKLVWRVLNMSRITTDQLGWCRSKLNNINFVNKRIHVESSFLLFPS</sequence>
<dbReference type="EMBL" id="OX451735">
    <property type="protein sequence ID" value="CAI8591803.1"/>
    <property type="molecule type" value="Genomic_DNA"/>
</dbReference>